<evidence type="ECO:0000313" key="2">
    <source>
        <dbReference type="Proteomes" id="UP000825015"/>
    </source>
</evidence>
<gene>
    <name evidence="1" type="ORF">MarbSA_17350</name>
</gene>
<name>A0ACA8R5R3_METAZ</name>
<dbReference type="Proteomes" id="UP000825015">
    <property type="component" value="Chromosome"/>
</dbReference>
<keyword evidence="2" id="KW-1185">Reference proteome</keyword>
<sequence>MVYGNNNHNNLFGEYSTDLIPVNILDSENNITLAIGELWINQ</sequence>
<dbReference type="EMBL" id="AP019779">
    <property type="protein sequence ID" value="BBL62695.1"/>
    <property type="molecule type" value="Genomic_DNA"/>
</dbReference>
<protein>
    <submittedName>
        <fullName evidence="1">Uncharacterized protein</fullName>
    </submittedName>
</protein>
<reference evidence="1" key="1">
    <citation type="submission" date="2019-06" db="EMBL/GenBank/DDBJ databases">
        <title>Complete genome sequence of Methanobrevibacter arboriphilus strain SA.</title>
        <authorList>
            <person name="Asakawa S."/>
        </authorList>
    </citation>
    <scope>NUCLEOTIDE SEQUENCE</scope>
    <source>
        <strain evidence="1">SA</strain>
    </source>
</reference>
<evidence type="ECO:0000313" key="1">
    <source>
        <dbReference type="EMBL" id="BBL62695.1"/>
    </source>
</evidence>
<organism evidence="1 2">
    <name type="scientific">Methanobrevibacter arboriphilus</name>
    <dbReference type="NCBI Taxonomy" id="39441"/>
    <lineage>
        <taxon>Archaea</taxon>
        <taxon>Methanobacteriati</taxon>
        <taxon>Methanobacteriota</taxon>
        <taxon>Methanomada group</taxon>
        <taxon>Methanobacteria</taxon>
        <taxon>Methanobacteriales</taxon>
        <taxon>Methanobacteriaceae</taxon>
        <taxon>Methanobrevibacter</taxon>
    </lineage>
</organism>
<accession>A0ACA8R5R3</accession>
<proteinExistence type="predicted"/>